<evidence type="ECO:0000256" key="3">
    <source>
        <dbReference type="ARBA" id="ARBA00022630"/>
    </source>
</evidence>
<dbReference type="Gene3D" id="1.20.140.10">
    <property type="entry name" value="Butyryl-CoA Dehydrogenase, subunit A, domain 3"/>
    <property type="match status" value="1"/>
</dbReference>
<protein>
    <submittedName>
        <fullName evidence="9">Acyl-CoA dehydrogenase family protein</fullName>
    </submittedName>
</protein>
<dbReference type="InterPro" id="IPR009100">
    <property type="entry name" value="AcylCoA_DH/oxidase_NM_dom_sf"/>
</dbReference>
<dbReference type="InterPro" id="IPR036250">
    <property type="entry name" value="AcylCo_DH-like_C"/>
</dbReference>
<feature type="domain" description="Acyl-CoA oxidase/dehydrogenase middle" evidence="7">
    <location>
        <begin position="124"/>
        <end position="217"/>
    </location>
</feature>
<dbReference type="SUPFAM" id="SSF56645">
    <property type="entry name" value="Acyl-CoA dehydrogenase NM domain-like"/>
    <property type="match status" value="1"/>
</dbReference>
<evidence type="ECO:0000259" key="6">
    <source>
        <dbReference type="Pfam" id="PF00441"/>
    </source>
</evidence>
<sequence>MDFELSPIQRERCAGIGAAVAERFAEHVTSADPELVRLAWKDAAGVGLTGLCLSEQHGGAGLGALDTALGLEAFGRSCSDMGLVFGVAAHLLSCAVPVGEFGTDEAARELLAGMAAGDLIAGNAMTEDEAGSDIGRIRTTATRTGEGYVLAGEKSFVSNAPVADVFVTYAVTDPSAGFLGVSAFAVPRELDGVVVGPPLRKMGLNGCLAARVRFEDCVVPARYLLGAEGSGGAIFQHSMAWERGCLFAAYLGLMERQLAECVSRTTRRRQFGRKISGFQAVSHRIARMRQRLESARLLLYRACWLLDQGRTDVTAIAMAKTAVSEAAVANSLDAMQLFGSAGYLADAGIEEQLRDCLPTTVFSGTTEIQLELIAREAGL</sequence>
<keyword evidence="5" id="KW-0560">Oxidoreductase</keyword>
<dbReference type="Pfam" id="PF02770">
    <property type="entry name" value="Acyl-CoA_dh_M"/>
    <property type="match status" value="1"/>
</dbReference>
<accession>A0ABV2ZTS6</accession>
<dbReference type="Pfam" id="PF02771">
    <property type="entry name" value="Acyl-CoA_dh_N"/>
    <property type="match status" value="1"/>
</dbReference>
<evidence type="ECO:0000256" key="2">
    <source>
        <dbReference type="ARBA" id="ARBA00009347"/>
    </source>
</evidence>
<keyword evidence="3 5" id="KW-0285">Flavoprotein</keyword>
<dbReference type="InterPro" id="IPR013786">
    <property type="entry name" value="AcylCoA_DH/ox_N"/>
</dbReference>
<comment type="caution">
    <text evidence="9">The sequence shown here is derived from an EMBL/GenBank/DDBJ whole genome shotgun (WGS) entry which is preliminary data.</text>
</comment>
<evidence type="ECO:0000313" key="9">
    <source>
        <dbReference type="EMBL" id="MEU3785673.1"/>
    </source>
</evidence>
<dbReference type="SUPFAM" id="SSF47203">
    <property type="entry name" value="Acyl-CoA dehydrogenase C-terminal domain-like"/>
    <property type="match status" value="1"/>
</dbReference>
<dbReference type="InterPro" id="IPR006091">
    <property type="entry name" value="Acyl-CoA_Oxase/DH_mid-dom"/>
</dbReference>
<comment type="cofactor">
    <cofactor evidence="1 5">
        <name>FAD</name>
        <dbReference type="ChEBI" id="CHEBI:57692"/>
    </cofactor>
</comment>
<dbReference type="InterPro" id="IPR009075">
    <property type="entry name" value="AcylCo_DH/oxidase_C"/>
</dbReference>
<dbReference type="Pfam" id="PF00441">
    <property type="entry name" value="Acyl-CoA_dh_1"/>
    <property type="match status" value="1"/>
</dbReference>
<keyword evidence="4 5" id="KW-0274">FAD</keyword>
<evidence type="ECO:0000256" key="1">
    <source>
        <dbReference type="ARBA" id="ARBA00001974"/>
    </source>
</evidence>
<gene>
    <name evidence="9" type="ORF">AB0E89_34910</name>
</gene>
<evidence type="ECO:0000259" key="7">
    <source>
        <dbReference type="Pfam" id="PF02770"/>
    </source>
</evidence>
<evidence type="ECO:0000256" key="5">
    <source>
        <dbReference type="RuleBase" id="RU362125"/>
    </source>
</evidence>
<keyword evidence="10" id="KW-1185">Reference proteome</keyword>
<name>A0ABV2ZTS6_9ACTN</name>
<comment type="similarity">
    <text evidence="2 5">Belongs to the acyl-CoA dehydrogenase family.</text>
</comment>
<dbReference type="EMBL" id="JBEZVE010000022">
    <property type="protein sequence ID" value="MEU3785673.1"/>
    <property type="molecule type" value="Genomic_DNA"/>
</dbReference>
<dbReference type="RefSeq" id="WP_361707370.1">
    <property type="nucleotide sequence ID" value="NZ_JBEZVE010000022.1"/>
</dbReference>
<proteinExistence type="inferred from homology"/>
<evidence type="ECO:0000313" key="10">
    <source>
        <dbReference type="Proteomes" id="UP001550739"/>
    </source>
</evidence>
<dbReference type="Gene3D" id="1.10.540.10">
    <property type="entry name" value="Acyl-CoA dehydrogenase/oxidase, N-terminal domain"/>
    <property type="match status" value="1"/>
</dbReference>
<dbReference type="InterPro" id="IPR037069">
    <property type="entry name" value="AcylCoA_DH/ox_N_sf"/>
</dbReference>
<dbReference type="InterPro" id="IPR046373">
    <property type="entry name" value="Acyl-CoA_Oxase/DH_mid-dom_sf"/>
</dbReference>
<dbReference type="Gene3D" id="2.40.110.10">
    <property type="entry name" value="Butyryl-CoA Dehydrogenase, subunit A, domain 2"/>
    <property type="match status" value="1"/>
</dbReference>
<reference evidence="9 10" key="1">
    <citation type="submission" date="2024-06" db="EMBL/GenBank/DDBJ databases">
        <title>The Natural Products Discovery Center: Release of the First 8490 Sequenced Strains for Exploring Actinobacteria Biosynthetic Diversity.</title>
        <authorList>
            <person name="Kalkreuter E."/>
            <person name="Kautsar S.A."/>
            <person name="Yang D."/>
            <person name="Bader C.D."/>
            <person name="Teijaro C.N."/>
            <person name="Fluegel L."/>
            <person name="Davis C.M."/>
            <person name="Simpson J.R."/>
            <person name="Lauterbach L."/>
            <person name="Steele A.D."/>
            <person name="Gui C."/>
            <person name="Meng S."/>
            <person name="Li G."/>
            <person name="Viehrig K."/>
            <person name="Ye F."/>
            <person name="Su P."/>
            <person name="Kiefer A.F."/>
            <person name="Nichols A."/>
            <person name="Cepeda A.J."/>
            <person name="Yan W."/>
            <person name="Fan B."/>
            <person name="Jiang Y."/>
            <person name="Adhikari A."/>
            <person name="Zheng C.-J."/>
            <person name="Schuster L."/>
            <person name="Cowan T.M."/>
            <person name="Smanski M.J."/>
            <person name="Chevrette M.G."/>
            <person name="De Carvalho L.P.S."/>
            <person name="Shen B."/>
        </authorList>
    </citation>
    <scope>NUCLEOTIDE SEQUENCE [LARGE SCALE GENOMIC DNA]</scope>
    <source>
        <strain evidence="9 10">NPDC033843</strain>
    </source>
</reference>
<feature type="domain" description="Acyl-CoA dehydrogenase/oxidase C-terminal" evidence="6">
    <location>
        <begin position="229"/>
        <end position="376"/>
    </location>
</feature>
<feature type="domain" description="Acyl-CoA dehydrogenase/oxidase N-terminal" evidence="8">
    <location>
        <begin position="22"/>
        <end position="118"/>
    </location>
</feature>
<dbReference type="PANTHER" id="PTHR43884">
    <property type="entry name" value="ACYL-COA DEHYDROGENASE"/>
    <property type="match status" value="1"/>
</dbReference>
<evidence type="ECO:0000256" key="4">
    <source>
        <dbReference type="ARBA" id="ARBA00022827"/>
    </source>
</evidence>
<evidence type="ECO:0000259" key="8">
    <source>
        <dbReference type="Pfam" id="PF02771"/>
    </source>
</evidence>
<dbReference type="PANTHER" id="PTHR43884:SF12">
    <property type="entry name" value="ISOVALERYL-COA DEHYDROGENASE, MITOCHONDRIAL-RELATED"/>
    <property type="match status" value="1"/>
</dbReference>
<organism evidence="9 10">
    <name type="scientific">Streptomyces sp. 900129855</name>
    <dbReference type="NCBI Taxonomy" id="3155129"/>
    <lineage>
        <taxon>Bacteria</taxon>
        <taxon>Bacillati</taxon>
        <taxon>Actinomycetota</taxon>
        <taxon>Actinomycetes</taxon>
        <taxon>Kitasatosporales</taxon>
        <taxon>Streptomycetaceae</taxon>
        <taxon>Streptomyces</taxon>
    </lineage>
</organism>
<dbReference type="Proteomes" id="UP001550739">
    <property type="component" value="Unassembled WGS sequence"/>
</dbReference>